<feature type="transmembrane region" description="Helical" evidence="6">
    <location>
        <begin position="266"/>
        <end position="285"/>
    </location>
</feature>
<accession>A0A918K9R4</accession>
<comment type="caution">
    <text evidence="8">The sequence shown here is derived from an EMBL/GenBank/DDBJ whole genome shotgun (WGS) entry which is preliminary data.</text>
</comment>
<sequence length="295" mass="31506">MSVSRTVQSDLLLVLVTLLAAAGWMFSKEALVGLTPLLFIGVRFFSAGLILGLVGGRSLKALSIGDWHRALLTGLAMATAMSFWIMGLSLATNLGIGAFIASLGVVLTPLMARLLFGVRTAPTTWVAVGTALVGLALLRLEGGFSLSASDGFFLAAAVAFSVHFNLNSRFAARIPALPLTAIQLGVTGLASLTLFSFLEPAPVWPGWSILGWLTASILLGTCLRFFFQVKAQGMAQVSHAAVIMTLEPVWTALLGSLWFAERMSPLQLLGCCIIFGALLISRWRLLFRRPIDGQR</sequence>
<dbReference type="EMBL" id="BMXR01000005">
    <property type="protein sequence ID" value="GGX55334.1"/>
    <property type="molecule type" value="Genomic_DNA"/>
</dbReference>
<feature type="transmembrane region" description="Helical" evidence="6">
    <location>
        <begin position="204"/>
        <end position="227"/>
    </location>
</feature>
<keyword evidence="9" id="KW-1185">Reference proteome</keyword>
<feature type="transmembrane region" description="Helical" evidence="6">
    <location>
        <begin position="146"/>
        <end position="164"/>
    </location>
</feature>
<dbReference type="Gene3D" id="1.10.3730.20">
    <property type="match status" value="1"/>
</dbReference>
<comment type="subcellular location">
    <subcellularLocation>
        <location evidence="1">Cell membrane</location>
        <topology evidence="1">Multi-pass membrane protein</topology>
    </subcellularLocation>
</comment>
<organism evidence="8 9">
    <name type="scientific">Saccharospirillum salsuginis</name>
    <dbReference type="NCBI Taxonomy" id="418750"/>
    <lineage>
        <taxon>Bacteria</taxon>
        <taxon>Pseudomonadati</taxon>
        <taxon>Pseudomonadota</taxon>
        <taxon>Gammaproteobacteria</taxon>
        <taxon>Oceanospirillales</taxon>
        <taxon>Saccharospirillaceae</taxon>
        <taxon>Saccharospirillum</taxon>
    </lineage>
</organism>
<evidence type="ECO:0000256" key="1">
    <source>
        <dbReference type="ARBA" id="ARBA00004651"/>
    </source>
</evidence>
<dbReference type="PANTHER" id="PTHR42920">
    <property type="entry name" value="OS03G0707200 PROTEIN-RELATED"/>
    <property type="match status" value="1"/>
</dbReference>
<dbReference type="PANTHER" id="PTHR42920:SF5">
    <property type="entry name" value="EAMA DOMAIN-CONTAINING PROTEIN"/>
    <property type="match status" value="1"/>
</dbReference>
<evidence type="ECO:0000256" key="3">
    <source>
        <dbReference type="ARBA" id="ARBA00022692"/>
    </source>
</evidence>
<evidence type="ECO:0000256" key="5">
    <source>
        <dbReference type="ARBA" id="ARBA00023136"/>
    </source>
</evidence>
<feature type="transmembrane region" description="Helical" evidence="6">
    <location>
        <begin position="123"/>
        <end position="140"/>
    </location>
</feature>
<evidence type="ECO:0000256" key="4">
    <source>
        <dbReference type="ARBA" id="ARBA00022989"/>
    </source>
</evidence>
<evidence type="ECO:0000256" key="2">
    <source>
        <dbReference type="ARBA" id="ARBA00022475"/>
    </source>
</evidence>
<keyword evidence="2" id="KW-1003">Cell membrane</keyword>
<reference evidence="8" key="1">
    <citation type="journal article" date="2014" name="Int. J. Syst. Evol. Microbiol.">
        <title>Complete genome sequence of Corynebacterium casei LMG S-19264T (=DSM 44701T), isolated from a smear-ripened cheese.</title>
        <authorList>
            <consortium name="US DOE Joint Genome Institute (JGI-PGF)"/>
            <person name="Walter F."/>
            <person name="Albersmeier A."/>
            <person name="Kalinowski J."/>
            <person name="Ruckert C."/>
        </authorList>
    </citation>
    <scope>NUCLEOTIDE SEQUENCE</scope>
    <source>
        <strain evidence="8">KCTC 22169</strain>
    </source>
</reference>
<dbReference type="InterPro" id="IPR000620">
    <property type="entry name" value="EamA_dom"/>
</dbReference>
<feature type="transmembrane region" description="Helical" evidence="6">
    <location>
        <begin position="96"/>
        <end position="116"/>
    </location>
</feature>
<name>A0A918K9R4_9GAMM</name>
<dbReference type="InterPro" id="IPR051258">
    <property type="entry name" value="Diverse_Substrate_Transporter"/>
</dbReference>
<dbReference type="SUPFAM" id="SSF103481">
    <property type="entry name" value="Multidrug resistance efflux transporter EmrE"/>
    <property type="match status" value="2"/>
</dbReference>
<keyword evidence="4 6" id="KW-1133">Transmembrane helix</keyword>
<dbReference type="GO" id="GO:0005886">
    <property type="term" value="C:plasma membrane"/>
    <property type="evidence" value="ECO:0007669"/>
    <property type="project" value="UniProtKB-SubCell"/>
</dbReference>
<dbReference type="Proteomes" id="UP000626148">
    <property type="component" value="Unassembled WGS sequence"/>
</dbReference>
<feature type="transmembrane region" description="Helical" evidence="6">
    <location>
        <begin position="176"/>
        <end position="198"/>
    </location>
</feature>
<feature type="domain" description="EamA" evidence="7">
    <location>
        <begin position="152"/>
        <end position="281"/>
    </location>
</feature>
<evidence type="ECO:0000313" key="8">
    <source>
        <dbReference type="EMBL" id="GGX55334.1"/>
    </source>
</evidence>
<evidence type="ECO:0000313" key="9">
    <source>
        <dbReference type="Proteomes" id="UP000626148"/>
    </source>
</evidence>
<feature type="transmembrane region" description="Helical" evidence="6">
    <location>
        <begin position="71"/>
        <end position="90"/>
    </location>
</feature>
<protein>
    <submittedName>
        <fullName evidence="8">Permease</fullName>
    </submittedName>
</protein>
<feature type="transmembrane region" description="Helical" evidence="6">
    <location>
        <begin position="239"/>
        <end position="260"/>
    </location>
</feature>
<keyword evidence="5 6" id="KW-0472">Membrane</keyword>
<feature type="transmembrane region" description="Helical" evidence="6">
    <location>
        <begin position="37"/>
        <end position="59"/>
    </location>
</feature>
<dbReference type="InterPro" id="IPR037185">
    <property type="entry name" value="EmrE-like"/>
</dbReference>
<evidence type="ECO:0000259" key="7">
    <source>
        <dbReference type="Pfam" id="PF00892"/>
    </source>
</evidence>
<reference evidence="8" key="2">
    <citation type="submission" date="2020-09" db="EMBL/GenBank/DDBJ databases">
        <authorList>
            <person name="Sun Q."/>
            <person name="Kim S."/>
        </authorList>
    </citation>
    <scope>NUCLEOTIDE SEQUENCE</scope>
    <source>
        <strain evidence="8">KCTC 22169</strain>
    </source>
</reference>
<keyword evidence="3 6" id="KW-0812">Transmembrane</keyword>
<dbReference type="Pfam" id="PF00892">
    <property type="entry name" value="EamA"/>
    <property type="match status" value="2"/>
</dbReference>
<proteinExistence type="predicted"/>
<feature type="domain" description="EamA" evidence="7">
    <location>
        <begin position="10"/>
        <end position="138"/>
    </location>
</feature>
<dbReference type="AlphaFoldDB" id="A0A918K9R4"/>
<gene>
    <name evidence="8" type="ORF">GCM10007392_23760</name>
</gene>
<evidence type="ECO:0000256" key="6">
    <source>
        <dbReference type="SAM" id="Phobius"/>
    </source>
</evidence>